<organism evidence="3 4">
    <name type="scientific">Elaeis guineensis var. tenera</name>
    <name type="common">Oil palm</name>
    <dbReference type="NCBI Taxonomy" id="51953"/>
    <lineage>
        <taxon>Eukaryota</taxon>
        <taxon>Viridiplantae</taxon>
        <taxon>Streptophyta</taxon>
        <taxon>Embryophyta</taxon>
        <taxon>Tracheophyta</taxon>
        <taxon>Spermatophyta</taxon>
        <taxon>Magnoliopsida</taxon>
        <taxon>Liliopsida</taxon>
        <taxon>Arecaceae</taxon>
        <taxon>Arecoideae</taxon>
        <taxon>Cocoseae</taxon>
        <taxon>Elaeidinae</taxon>
        <taxon>Elaeis</taxon>
    </lineage>
</organism>
<dbReference type="InterPro" id="IPR029058">
    <property type="entry name" value="AB_hydrolase_fold"/>
</dbReference>
<gene>
    <name evidence="4" type="primary">LOC105036823</name>
</gene>
<dbReference type="InParanoid" id="A0A6I9QMA0"/>
<accession>A0A6I9QMA0</accession>
<proteinExistence type="inferred from homology"/>
<protein>
    <submittedName>
        <fullName evidence="4">Epoxide hydrolase 1</fullName>
    </submittedName>
</protein>
<evidence type="ECO:0000313" key="4">
    <source>
        <dbReference type="RefSeq" id="XP_010910856.1"/>
    </source>
</evidence>
<evidence type="ECO:0000256" key="2">
    <source>
        <dbReference type="ARBA" id="ARBA00038334"/>
    </source>
</evidence>
<keyword evidence="3" id="KW-1185">Reference proteome</keyword>
<comment type="similarity">
    <text evidence="2">Belongs to the AB hydrolase superfamily. Epoxide hydrolase family.</text>
</comment>
<dbReference type="PRINTS" id="PR00412">
    <property type="entry name" value="EPOXHYDRLASE"/>
</dbReference>
<dbReference type="GO" id="GO:0016787">
    <property type="term" value="F:hydrolase activity"/>
    <property type="evidence" value="ECO:0007669"/>
    <property type="project" value="UniProtKB-KW"/>
</dbReference>
<dbReference type="AlphaFoldDB" id="A0A6I9QMA0"/>
<dbReference type="PANTHER" id="PTHR43329">
    <property type="entry name" value="EPOXIDE HYDROLASE"/>
    <property type="match status" value="1"/>
</dbReference>
<dbReference type="InterPro" id="IPR000639">
    <property type="entry name" value="Epox_hydrolase-like"/>
</dbReference>
<dbReference type="RefSeq" id="XP_010910856.1">
    <property type="nucleotide sequence ID" value="XM_010912554.1"/>
</dbReference>
<name>A0A6I9QMA0_ELAGV</name>
<dbReference type="Proteomes" id="UP000504607">
    <property type="component" value="Unplaced"/>
</dbReference>
<evidence type="ECO:0000313" key="3">
    <source>
        <dbReference type="Proteomes" id="UP000504607"/>
    </source>
</evidence>
<dbReference type="OrthoDB" id="633399at2759"/>
<reference evidence="4" key="1">
    <citation type="submission" date="2025-08" db="UniProtKB">
        <authorList>
            <consortium name="RefSeq"/>
        </authorList>
    </citation>
    <scope>IDENTIFICATION</scope>
</reference>
<dbReference type="SUPFAM" id="SSF53474">
    <property type="entry name" value="alpha/beta-Hydrolases"/>
    <property type="match status" value="1"/>
</dbReference>
<keyword evidence="1 4" id="KW-0378">Hydrolase</keyword>
<sequence length="123" mass="14223">EIMDLADSTTPLPEWFTDEDLAAYASLYEKSGFKFPLQMPYRSLTKWAYESDPKVEVPALLVMGEKDYCLKFPGVEDYIRSGMVKNVVPDLEIIYMPEGSHFVQEQFPDQVNQHIIKFLKSHV</sequence>
<evidence type="ECO:0000256" key="1">
    <source>
        <dbReference type="ARBA" id="ARBA00022801"/>
    </source>
</evidence>
<dbReference type="Gene3D" id="3.40.50.1820">
    <property type="entry name" value="alpha/beta hydrolase"/>
    <property type="match status" value="1"/>
</dbReference>
<feature type="non-terminal residue" evidence="4">
    <location>
        <position position="1"/>
    </location>
</feature>